<dbReference type="Proteomes" id="UP000694523">
    <property type="component" value="Unplaced"/>
</dbReference>
<dbReference type="InterPro" id="IPR000301">
    <property type="entry name" value="Tetraspanin_animals"/>
</dbReference>
<reference evidence="7" key="1">
    <citation type="submission" date="2025-08" db="UniProtKB">
        <authorList>
            <consortium name="Ensembl"/>
        </authorList>
    </citation>
    <scope>IDENTIFICATION</scope>
</reference>
<dbReference type="PANTHER" id="PTHR19282">
    <property type="entry name" value="TETRASPANIN"/>
    <property type="match status" value="1"/>
</dbReference>
<feature type="transmembrane region" description="Helical" evidence="6">
    <location>
        <begin position="82"/>
        <end position="105"/>
    </location>
</feature>
<evidence type="ECO:0000256" key="4">
    <source>
        <dbReference type="ARBA" id="ARBA00022989"/>
    </source>
</evidence>
<name>A0A8C6SM09_9GOBI</name>
<dbReference type="Gene3D" id="1.10.1450.10">
    <property type="entry name" value="Tetraspanin"/>
    <property type="match status" value="1"/>
</dbReference>
<dbReference type="PANTHER" id="PTHR19282:SF39">
    <property type="entry name" value="LEUKOCYTE SURFACE ANTIGEN CD53"/>
    <property type="match status" value="1"/>
</dbReference>
<reference evidence="7" key="2">
    <citation type="submission" date="2025-09" db="UniProtKB">
        <authorList>
            <consortium name="Ensembl"/>
        </authorList>
    </citation>
    <scope>IDENTIFICATION</scope>
</reference>
<dbReference type="PRINTS" id="PR00259">
    <property type="entry name" value="TMFOUR"/>
</dbReference>
<feature type="transmembrane region" description="Helical" evidence="6">
    <location>
        <begin position="211"/>
        <end position="237"/>
    </location>
</feature>
<proteinExistence type="inferred from homology"/>
<dbReference type="InterPro" id="IPR018499">
    <property type="entry name" value="Tetraspanin/Peripherin"/>
</dbReference>
<accession>A0A8C6SM09</accession>
<evidence type="ECO:0000256" key="3">
    <source>
        <dbReference type="ARBA" id="ARBA00022692"/>
    </source>
</evidence>
<dbReference type="AlphaFoldDB" id="A0A8C6SM09"/>
<feature type="transmembrane region" description="Helical" evidence="6">
    <location>
        <begin position="12"/>
        <end position="34"/>
    </location>
</feature>
<evidence type="ECO:0000256" key="5">
    <source>
        <dbReference type="ARBA" id="ARBA00023136"/>
    </source>
</evidence>
<keyword evidence="8" id="KW-1185">Reference proteome</keyword>
<dbReference type="Ensembl" id="ENSNMLT00000009328.1">
    <property type="protein sequence ID" value="ENSNMLP00000008203.1"/>
    <property type="gene ID" value="ENSNMLG00000005827.1"/>
</dbReference>
<dbReference type="GO" id="GO:0005886">
    <property type="term" value="C:plasma membrane"/>
    <property type="evidence" value="ECO:0007669"/>
    <property type="project" value="TreeGrafter"/>
</dbReference>
<evidence type="ECO:0000256" key="6">
    <source>
        <dbReference type="RuleBase" id="RU361218"/>
    </source>
</evidence>
<keyword evidence="5 6" id="KW-0472">Membrane</keyword>
<dbReference type="InterPro" id="IPR008952">
    <property type="entry name" value="Tetraspanin_EC2_sf"/>
</dbReference>
<keyword evidence="4 6" id="KW-1133">Transmembrane helix</keyword>
<evidence type="ECO:0000256" key="1">
    <source>
        <dbReference type="ARBA" id="ARBA00004141"/>
    </source>
</evidence>
<feature type="transmembrane region" description="Helical" evidence="6">
    <location>
        <begin position="54"/>
        <end position="75"/>
    </location>
</feature>
<dbReference type="Pfam" id="PF00335">
    <property type="entry name" value="Tetraspanin"/>
    <property type="match status" value="1"/>
</dbReference>
<comment type="subcellular location">
    <subcellularLocation>
        <location evidence="1 6">Membrane</location>
        <topology evidence="1 6">Multi-pass membrane protein</topology>
    </subcellularLocation>
</comment>
<dbReference type="SUPFAM" id="SSF48652">
    <property type="entry name" value="Tetraspanin"/>
    <property type="match status" value="1"/>
</dbReference>
<sequence length="248" mass="27583">MAQGCLRCLKFIMCAANFLCFVCGISVLGLGIYLSVNFKMAAITPSMADFGVAHILMITGIIITCVSFLGFLGALKENRCLLLTFFLMLFLLMLAELTSACLLLTHEIDGFLQRELKEGLKKAKQANTTILTDWDLVQRNLGCCGVINASDWQPNVPGPPNNSPALLPMDKEKKLPYVPESCCVDQCNESPPKYHQLGCYQKLKDYFEENFLYIGITIIVFCIIEVLGMCFAMTLFCHISRTGLGYKL</sequence>
<evidence type="ECO:0000313" key="7">
    <source>
        <dbReference type="Ensembl" id="ENSNMLP00000008203.1"/>
    </source>
</evidence>
<comment type="similarity">
    <text evidence="2 6">Belongs to the tetraspanin (TM4SF) family.</text>
</comment>
<keyword evidence="3 6" id="KW-0812">Transmembrane</keyword>
<organism evidence="7 8">
    <name type="scientific">Neogobius melanostomus</name>
    <name type="common">round goby</name>
    <dbReference type="NCBI Taxonomy" id="47308"/>
    <lineage>
        <taxon>Eukaryota</taxon>
        <taxon>Metazoa</taxon>
        <taxon>Chordata</taxon>
        <taxon>Craniata</taxon>
        <taxon>Vertebrata</taxon>
        <taxon>Euteleostomi</taxon>
        <taxon>Actinopterygii</taxon>
        <taxon>Neopterygii</taxon>
        <taxon>Teleostei</taxon>
        <taxon>Neoteleostei</taxon>
        <taxon>Acanthomorphata</taxon>
        <taxon>Gobiaria</taxon>
        <taxon>Gobiiformes</taxon>
        <taxon>Gobioidei</taxon>
        <taxon>Gobiidae</taxon>
        <taxon>Benthophilinae</taxon>
        <taxon>Neogobiini</taxon>
        <taxon>Neogobius</taxon>
    </lineage>
</organism>
<evidence type="ECO:0000256" key="2">
    <source>
        <dbReference type="ARBA" id="ARBA00006840"/>
    </source>
</evidence>
<dbReference type="PIRSF" id="PIRSF002419">
    <property type="entry name" value="Tetraspanin"/>
    <property type="match status" value="1"/>
</dbReference>
<evidence type="ECO:0000313" key="8">
    <source>
        <dbReference type="Proteomes" id="UP000694523"/>
    </source>
</evidence>
<protein>
    <recommendedName>
        <fullName evidence="6">Tetraspanin</fullName>
    </recommendedName>
</protein>